<keyword evidence="1" id="KW-0489">Methyltransferase</keyword>
<dbReference type="Proteomes" id="UP000231632">
    <property type="component" value="Unassembled WGS sequence"/>
</dbReference>
<dbReference type="Pfam" id="PF13489">
    <property type="entry name" value="Methyltransf_23"/>
    <property type="match status" value="1"/>
</dbReference>
<dbReference type="Gene3D" id="3.40.50.150">
    <property type="entry name" value="Vaccinia Virus protein VP39"/>
    <property type="match status" value="1"/>
</dbReference>
<proteinExistence type="predicted"/>
<evidence type="ECO:0000313" key="1">
    <source>
        <dbReference type="EMBL" id="GAV19883.1"/>
    </source>
</evidence>
<dbReference type="PANTHER" id="PTHR43861:SF6">
    <property type="entry name" value="METHYLTRANSFERASE TYPE 11"/>
    <property type="match status" value="1"/>
</dbReference>
<comment type="caution">
    <text evidence="1">The sequence shown here is derived from an EMBL/GenBank/DDBJ whole genome shotgun (WGS) entry which is preliminary data.</text>
</comment>
<dbReference type="GO" id="GO:0032259">
    <property type="term" value="P:methylation"/>
    <property type="evidence" value="ECO:0007669"/>
    <property type="project" value="UniProtKB-KW"/>
</dbReference>
<dbReference type="CDD" id="cd02440">
    <property type="entry name" value="AdoMet_MTases"/>
    <property type="match status" value="1"/>
</dbReference>
<keyword evidence="1" id="KW-0808">Transferase</keyword>
<dbReference type="PANTHER" id="PTHR43861">
    <property type="entry name" value="TRANS-ACONITATE 2-METHYLTRANSFERASE-RELATED"/>
    <property type="match status" value="1"/>
</dbReference>
<dbReference type="InterPro" id="IPR029063">
    <property type="entry name" value="SAM-dependent_MTases_sf"/>
</dbReference>
<dbReference type="EMBL" id="BDFD01000005">
    <property type="protein sequence ID" value="GAV19883.1"/>
    <property type="molecule type" value="Genomic_DNA"/>
</dbReference>
<protein>
    <submittedName>
        <fullName evidence="1">Bifunctional 3-demethylubiquinone-9 3-methyltransferase/ 2-octaprenyl-6-hydroxy phenol methylase</fullName>
    </submittedName>
</protein>
<dbReference type="STRING" id="1921010.MMIC_P0841"/>
<dbReference type="GO" id="GO:0008168">
    <property type="term" value="F:methyltransferase activity"/>
    <property type="evidence" value="ECO:0007669"/>
    <property type="project" value="UniProtKB-KW"/>
</dbReference>
<evidence type="ECO:0000313" key="2">
    <source>
        <dbReference type="Proteomes" id="UP000231632"/>
    </source>
</evidence>
<keyword evidence="1" id="KW-0830">Ubiquinone</keyword>
<keyword evidence="2" id="KW-1185">Reference proteome</keyword>
<gene>
    <name evidence="1" type="ORF">MMIC_P0841</name>
</gene>
<accession>A0A1L8CLV3</accession>
<name>A0A1L8CLV3_9PROT</name>
<dbReference type="SUPFAM" id="SSF53335">
    <property type="entry name" value="S-adenosyl-L-methionine-dependent methyltransferases"/>
    <property type="match status" value="1"/>
</dbReference>
<dbReference type="AlphaFoldDB" id="A0A1L8CLV3"/>
<reference evidence="1 2" key="1">
    <citation type="journal article" date="2017" name="Arch. Microbiol.">
        <title>Mariprofundus micogutta sp. nov., a novel iron-oxidizing zetaproteobacterium isolated from a deep-sea hydrothermal field at the Bayonnaise knoll of the Izu-Ogasawara arc, and a description of Mariprofundales ord. nov. and Zetaproteobacteria classis nov.</title>
        <authorList>
            <person name="Makita H."/>
            <person name="Tanaka E."/>
            <person name="Mitsunobu S."/>
            <person name="Miyazaki M."/>
            <person name="Nunoura T."/>
            <person name="Uematsu K."/>
            <person name="Takaki Y."/>
            <person name="Nishi S."/>
            <person name="Shimamura S."/>
            <person name="Takai K."/>
        </authorList>
    </citation>
    <scope>NUCLEOTIDE SEQUENCE [LARGE SCALE GENOMIC DNA]</scope>
    <source>
        <strain evidence="1 2">ET2</strain>
    </source>
</reference>
<organism evidence="1 2">
    <name type="scientific">Mariprofundus micogutta</name>
    <dbReference type="NCBI Taxonomy" id="1921010"/>
    <lineage>
        <taxon>Bacteria</taxon>
        <taxon>Pseudomonadati</taxon>
        <taxon>Pseudomonadota</taxon>
        <taxon>Candidatius Mariprofundia</taxon>
        <taxon>Mariprofundales</taxon>
        <taxon>Mariprofundaceae</taxon>
        <taxon>Mariprofundus</taxon>
    </lineage>
</organism>
<sequence length="314" mass="35640">MPNSISRYCPSCLSSDLRFIGKIPSTDAFAGTQLSAPLRGGGLFSCRRCHCFFRYPKLSKEHLDALYCSGNDENWTPGKEEKRTDWEIVYSWLNEKPSGYHILDVGCFGGEFLRGIDNSSKKFGVEIHQQAASRARKLGVDIIGNDFDSLDSLKQQFHIVTSFDVIEHSFDPKSFLKALANVTTRDGEIIITTGNSHAASWKLMGSRYWYCTIGEHLSFINPEWCEYVAHECGLQVAEVQYFSHAQRARLSIANKIKETMINLVYRFTPFLLRFARKLGLGGKTITAQFPELLDSPPIWSTARDHFIVRFKKLS</sequence>
<dbReference type="OrthoDB" id="9815644at2"/>